<name>I0HPP7_RUBGI</name>
<reference evidence="1 2" key="1">
    <citation type="journal article" date="2012" name="J. Bacteriol.">
        <title>Complete genome sequence of phototrophic betaproteobacterium Rubrivivax gelatinosus IL144.</title>
        <authorList>
            <person name="Nagashima S."/>
            <person name="Kamimura A."/>
            <person name="Shimizu T."/>
            <person name="Nakamura-isaki S."/>
            <person name="Aono E."/>
            <person name="Sakamoto K."/>
            <person name="Ichikawa N."/>
            <person name="Nakazawa H."/>
            <person name="Sekine M."/>
            <person name="Yamazaki S."/>
            <person name="Fujita N."/>
            <person name="Shimada K."/>
            <person name="Hanada S."/>
            <person name="Nagashima K.V.P."/>
        </authorList>
    </citation>
    <scope>NUCLEOTIDE SEQUENCE [LARGE SCALE GENOMIC DNA]</scope>
    <source>
        <strain evidence="2">NBRC 100245 / IL144</strain>
    </source>
</reference>
<protein>
    <submittedName>
        <fullName evidence="1">Uncharacterized protein</fullName>
    </submittedName>
</protein>
<evidence type="ECO:0000313" key="2">
    <source>
        <dbReference type="Proteomes" id="UP000007883"/>
    </source>
</evidence>
<sequence>MCVPKVVARAVRRPGVTTLDERTGGRKVLHPSRHTLKVRLGQAGVPPKY</sequence>
<keyword evidence="2" id="KW-1185">Reference proteome</keyword>
<dbReference type="Proteomes" id="UP000007883">
    <property type="component" value="Chromosome"/>
</dbReference>
<organism evidence="1 2">
    <name type="scientific">Rubrivivax gelatinosus (strain NBRC 100245 / IL144)</name>
    <dbReference type="NCBI Taxonomy" id="983917"/>
    <lineage>
        <taxon>Bacteria</taxon>
        <taxon>Pseudomonadati</taxon>
        <taxon>Pseudomonadota</taxon>
        <taxon>Betaproteobacteria</taxon>
        <taxon>Burkholderiales</taxon>
        <taxon>Sphaerotilaceae</taxon>
        <taxon>Rubrivivax</taxon>
    </lineage>
</organism>
<accession>I0HPP7</accession>
<dbReference type="AlphaFoldDB" id="I0HPP7"/>
<proteinExistence type="predicted"/>
<dbReference type="HOGENOM" id="CLU_3140296_0_0_4"/>
<dbReference type="EMBL" id="AP012320">
    <property type="protein sequence ID" value="BAL94984.1"/>
    <property type="molecule type" value="Genomic_DNA"/>
</dbReference>
<dbReference type="KEGG" id="rge:RGE_16430"/>
<evidence type="ECO:0000313" key="1">
    <source>
        <dbReference type="EMBL" id="BAL94984.1"/>
    </source>
</evidence>
<gene>
    <name evidence="1" type="ordered locus">RGE_16430</name>
</gene>